<dbReference type="EMBL" id="BMAW01008854">
    <property type="protein sequence ID" value="GFT10708.1"/>
    <property type="molecule type" value="Genomic_DNA"/>
</dbReference>
<evidence type="ECO:0000313" key="1">
    <source>
        <dbReference type="EMBL" id="GFT10708.1"/>
    </source>
</evidence>
<dbReference type="Proteomes" id="UP000887013">
    <property type="component" value="Unassembled WGS sequence"/>
</dbReference>
<name>A0A8X6THK9_NEPPI</name>
<comment type="caution">
    <text evidence="1">The sequence shown here is derived from an EMBL/GenBank/DDBJ whole genome shotgun (WGS) entry which is preliminary data.</text>
</comment>
<protein>
    <submittedName>
        <fullName evidence="1">Uncharacterized protein</fullName>
    </submittedName>
</protein>
<accession>A0A8X6THK9</accession>
<sequence length="102" mass="11764">MLQTISKFPAKKNKTNYSPDRTWFFLLSFTTAFERERNTVGKGMTTPSAVAIFHKVLRSLFWMATFADDAIKIVALPLFRQMIKRFGKAHQNYIFIGKKPSA</sequence>
<keyword evidence="2" id="KW-1185">Reference proteome</keyword>
<dbReference type="AlphaFoldDB" id="A0A8X6THK9"/>
<reference evidence="1" key="1">
    <citation type="submission" date="2020-08" db="EMBL/GenBank/DDBJ databases">
        <title>Multicomponent nature underlies the extraordinary mechanical properties of spider dragline silk.</title>
        <authorList>
            <person name="Kono N."/>
            <person name="Nakamura H."/>
            <person name="Mori M."/>
            <person name="Yoshida Y."/>
            <person name="Ohtoshi R."/>
            <person name="Malay A.D."/>
            <person name="Moran D.A.P."/>
            <person name="Tomita M."/>
            <person name="Numata K."/>
            <person name="Arakawa K."/>
        </authorList>
    </citation>
    <scope>NUCLEOTIDE SEQUENCE</scope>
</reference>
<proteinExistence type="predicted"/>
<gene>
    <name evidence="1" type="ORF">NPIL_215951</name>
</gene>
<evidence type="ECO:0000313" key="2">
    <source>
        <dbReference type="Proteomes" id="UP000887013"/>
    </source>
</evidence>
<organism evidence="1 2">
    <name type="scientific">Nephila pilipes</name>
    <name type="common">Giant wood spider</name>
    <name type="synonym">Nephila maculata</name>
    <dbReference type="NCBI Taxonomy" id="299642"/>
    <lineage>
        <taxon>Eukaryota</taxon>
        <taxon>Metazoa</taxon>
        <taxon>Ecdysozoa</taxon>
        <taxon>Arthropoda</taxon>
        <taxon>Chelicerata</taxon>
        <taxon>Arachnida</taxon>
        <taxon>Araneae</taxon>
        <taxon>Araneomorphae</taxon>
        <taxon>Entelegynae</taxon>
        <taxon>Araneoidea</taxon>
        <taxon>Nephilidae</taxon>
        <taxon>Nephila</taxon>
    </lineage>
</organism>